<protein>
    <submittedName>
        <fullName evidence="1">Uncharacterized protein</fullName>
    </submittedName>
</protein>
<evidence type="ECO:0000313" key="1">
    <source>
        <dbReference type="EMBL" id="KAI4319433.1"/>
    </source>
</evidence>
<reference evidence="2" key="1">
    <citation type="journal article" date="2023" name="Front. Plant Sci.">
        <title>Chromosomal-level genome assembly of Melastoma candidum provides insights into trichome evolution.</title>
        <authorList>
            <person name="Zhong Y."/>
            <person name="Wu W."/>
            <person name="Sun C."/>
            <person name="Zou P."/>
            <person name="Liu Y."/>
            <person name="Dai S."/>
            <person name="Zhou R."/>
        </authorList>
    </citation>
    <scope>NUCLEOTIDE SEQUENCE [LARGE SCALE GENOMIC DNA]</scope>
</reference>
<accession>A0ACB9M5W1</accession>
<organism evidence="1 2">
    <name type="scientific">Melastoma candidum</name>
    <dbReference type="NCBI Taxonomy" id="119954"/>
    <lineage>
        <taxon>Eukaryota</taxon>
        <taxon>Viridiplantae</taxon>
        <taxon>Streptophyta</taxon>
        <taxon>Embryophyta</taxon>
        <taxon>Tracheophyta</taxon>
        <taxon>Spermatophyta</taxon>
        <taxon>Magnoliopsida</taxon>
        <taxon>eudicotyledons</taxon>
        <taxon>Gunneridae</taxon>
        <taxon>Pentapetalae</taxon>
        <taxon>rosids</taxon>
        <taxon>malvids</taxon>
        <taxon>Myrtales</taxon>
        <taxon>Melastomataceae</taxon>
        <taxon>Melastomatoideae</taxon>
        <taxon>Melastomateae</taxon>
        <taxon>Melastoma</taxon>
    </lineage>
</organism>
<name>A0ACB9M5W1_9MYRT</name>
<dbReference type="EMBL" id="CM042889">
    <property type="protein sequence ID" value="KAI4319433.1"/>
    <property type="molecule type" value="Genomic_DNA"/>
</dbReference>
<sequence>MTMSLGSSIENENSVLAGSTSSNDNNARGAGEDIDTYAQMWQATAGVLAYVPRVRESVVYLPQGHIEQLEPYVERDPDMVMPIYDLPSKILCKVLDVKLRVNTDLVLLLFMISLEDSAFSFEDSTQVEIQNDEVFAEIALLPISEVWLLSLIDFFLQQEDAASVRERMSSARATRIKPTFYHKVLTPSDTVLQKELYLPKQIANECFPLLDKSQQQPSGEVIMTDLHGSVWRFRHAYRGKPKRHLLTTGWSTFVDSKKLVAGDICFFLRGRNGELRIGVRHSAKLTNLSPPVISRNTMQHGIITSVLHHVRAGTRFTVYYRPWTCRSCFILPLHLYLESEKKDYYPGKRFSMLFEDDAGKERRFEGAIIGVEDMDHIHWPGSKWRSIKVNWDPIPDEHSLPKSVSPWDVGHVLRNKHKQSFPLTPAKRKCISNLEWHPVIADGCRRIGVDAQPDPVQGVFQGQEATQNLWRDLGSGDPQTSSPMPTGQDSTTRPAATNPGLGVDNLLVLRIGQMNLECHDGKAPTAEDDDCPSSRPKEIKFFGFKLLEASQELSSQQGPQRVQSP</sequence>
<gene>
    <name evidence="1" type="ORF">MLD38_033030</name>
</gene>
<dbReference type="Proteomes" id="UP001057402">
    <property type="component" value="Chromosome 10"/>
</dbReference>
<proteinExistence type="predicted"/>
<comment type="caution">
    <text evidence="1">The sequence shown here is derived from an EMBL/GenBank/DDBJ whole genome shotgun (WGS) entry which is preliminary data.</text>
</comment>
<evidence type="ECO:0000313" key="2">
    <source>
        <dbReference type="Proteomes" id="UP001057402"/>
    </source>
</evidence>
<keyword evidence="2" id="KW-1185">Reference proteome</keyword>